<evidence type="ECO:0000313" key="9">
    <source>
        <dbReference type="EMBL" id="KAE8699316.1"/>
    </source>
</evidence>
<feature type="region of interest" description="Disordered" evidence="7">
    <location>
        <begin position="997"/>
        <end position="1016"/>
    </location>
</feature>
<dbReference type="Pfam" id="PF07727">
    <property type="entry name" value="RVT_2"/>
    <property type="match status" value="1"/>
</dbReference>
<dbReference type="GO" id="GO:0005634">
    <property type="term" value="C:nucleus"/>
    <property type="evidence" value="ECO:0007669"/>
    <property type="project" value="UniProtKB-SubCell"/>
</dbReference>
<name>A0A6A3A624_HIBSY</name>
<accession>A0A6A3A624</accession>
<reference evidence="9" key="1">
    <citation type="submission" date="2019-09" db="EMBL/GenBank/DDBJ databases">
        <title>Draft genome information of white flower Hibiscus syriacus.</title>
        <authorList>
            <person name="Kim Y.-M."/>
        </authorList>
    </citation>
    <scope>NUCLEOTIDE SEQUENCE [LARGE SCALE GENOMIC DNA]</scope>
    <source>
        <strain evidence="9">YM2019G1</strain>
    </source>
</reference>
<evidence type="ECO:0000256" key="6">
    <source>
        <dbReference type="ARBA" id="ARBA00023242"/>
    </source>
</evidence>
<dbReference type="InterPro" id="IPR016177">
    <property type="entry name" value="DNA-bd_dom_sf"/>
</dbReference>
<dbReference type="CDD" id="cd00018">
    <property type="entry name" value="AP2"/>
    <property type="match status" value="1"/>
</dbReference>
<dbReference type="GO" id="GO:0003677">
    <property type="term" value="F:DNA binding"/>
    <property type="evidence" value="ECO:0007669"/>
    <property type="project" value="UniProtKB-KW"/>
</dbReference>
<evidence type="ECO:0000256" key="4">
    <source>
        <dbReference type="ARBA" id="ARBA00023125"/>
    </source>
</evidence>
<dbReference type="SUPFAM" id="SSF54171">
    <property type="entry name" value="DNA-binding domain"/>
    <property type="match status" value="2"/>
</dbReference>
<dbReference type="InterPro" id="IPR025724">
    <property type="entry name" value="GAG-pre-integrase_dom"/>
</dbReference>
<dbReference type="PANTHER" id="PTHR32467:SF122">
    <property type="entry name" value="AP2-TYPE TRANSCRIPTION FACTOR"/>
    <property type="match status" value="1"/>
</dbReference>
<dbReference type="InterPro" id="IPR036955">
    <property type="entry name" value="AP2/ERF_dom_sf"/>
</dbReference>
<dbReference type="Proteomes" id="UP000436088">
    <property type="component" value="Unassembled WGS sequence"/>
</dbReference>
<comment type="caution">
    <text evidence="9">The sequence shown here is derived from an EMBL/GenBank/DDBJ whole genome shotgun (WGS) entry which is preliminary data.</text>
</comment>
<proteinExistence type="predicted"/>
<dbReference type="InterPro" id="IPR043502">
    <property type="entry name" value="DNA/RNA_pol_sf"/>
</dbReference>
<evidence type="ECO:0000256" key="1">
    <source>
        <dbReference type="ARBA" id="ARBA00004123"/>
    </source>
</evidence>
<dbReference type="PRINTS" id="PR00367">
    <property type="entry name" value="ETHRSPELEMNT"/>
</dbReference>
<dbReference type="FunFam" id="3.30.730.10:FF:000002">
    <property type="entry name" value="AP2-like ethylene-responsive transcription factor"/>
    <property type="match status" value="1"/>
</dbReference>
<keyword evidence="6" id="KW-0539">Nucleus</keyword>
<evidence type="ECO:0000313" key="10">
    <source>
        <dbReference type="Proteomes" id="UP000436088"/>
    </source>
</evidence>
<keyword evidence="3" id="KW-0805">Transcription regulation</keyword>
<evidence type="ECO:0000256" key="7">
    <source>
        <dbReference type="SAM" id="MobiDB-lite"/>
    </source>
</evidence>
<organism evidence="9 10">
    <name type="scientific">Hibiscus syriacus</name>
    <name type="common">Rose of Sharon</name>
    <dbReference type="NCBI Taxonomy" id="106335"/>
    <lineage>
        <taxon>Eukaryota</taxon>
        <taxon>Viridiplantae</taxon>
        <taxon>Streptophyta</taxon>
        <taxon>Embryophyta</taxon>
        <taxon>Tracheophyta</taxon>
        <taxon>Spermatophyta</taxon>
        <taxon>Magnoliopsida</taxon>
        <taxon>eudicotyledons</taxon>
        <taxon>Gunneridae</taxon>
        <taxon>Pentapetalae</taxon>
        <taxon>rosids</taxon>
        <taxon>malvids</taxon>
        <taxon>Malvales</taxon>
        <taxon>Malvaceae</taxon>
        <taxon>Malvoideae</taxon>
        <taxon>Hibiscus</taxon>
    </lineage>
</organism>
<feature type="domain" description="AP2/ERF" evidence="8">
    <location>
        <begin position="888"/>
        <end position="946"/>
    </location>
</feature>
<feature type="region of interest" description="Disordered" evidence="7">
    <location>
        <begin position="961"/>
        <end position="980"/>
    </location>
</feature>
<protein>
    <submittedName>
        <fullName evidence="9">AP2-like ethylene-responsive transcription factor</fullName>
    </submittedName>
</protein>
<keyword evidence="2" id="KW-0677">Repeat</keyword>
<dbReference type="PANTHER" id="PTHR32467">
    <property type="entry name" value="AP2-LIKE ETHYLENE-RESPONSIVE TRANSCRIPTION FACTOR"/>
    <property type="match status" value="1"/>
</dbReference>
<gene>
    <name evidence="9" type="ORF">F3Y22_tig00110580pilonHSYRG00067</name>
</gene>
<feature type="domain" description="AP2/ERF" evidence="8">
    <location>
        <begin position="789"/>
        <end position="852"/>
    </location>
</feature>
<dbReference type="InterPro" id="IPR013103">
    <property type="entry name" value="RVT_2"/>
</dbReference>
<dbReference type="AlphaFoldDB" id="A0A6A3A624"/>
<evidence type="ECO:0000256" key="5">
    <source>
        <dbReference type="ARBA" id="ARBA00023163"/>
    </source>
</evidence>
<dbReference type="Pfam" id="PF00847">
    <property type="entry name" value="AP2"/>
    <property type="match status" value="1"/>
</dbReference>
<dbReference type="GO" id="GO:0003700">
    <property type="term" value="F:DNA-binding transcription factor activity"/>
    <property type="evidence" value="ECO:0007669"/>
    <property type="project" value="InterPro"/>
</dbReference>
<dbReference type="EMBL" id="VEPZ02001040">
    <property type="protein sequence ID" value="KAE8699316.1"/>
    <property type="molecule type" value="Genomic_DNA"/>
</dbReference>
<dbReference type="CDD" id="cd09272">
    <property type="entry name" value="RNase_HI_RT_Ty1"/>
    <property type="match status" value="1"/>
</dbReference>
<keyword evidence="4" id="KW-0238">DNA-binding</keyword>
<dbReference type="Pfam" id="PF13976">
    <property type="entry name" value="gag_pre-integrs"/>
    <property type="match status" value="1"/>
</dbReference>
<dbReference type="Gene3D" id="3.30.730.10">
    <property type="entry name" value="AP2/ERF domain"/>
    <property type="match status" value="2"/>
</dbReference>
<sequence>MATKFDIEKFNGRNFSLWKLKMKVILKKDGCLAAISKRPVDFTNDNKWIEMDGNVIANFHLALADELISLRCTIGEQERVELLLQSLPDSYDQLINLTNSNVTSLVFDDVAAAVLQKENRRNNKEDRQAIPQTLQMMEMLYVVKRQPPWKMYDGTIKVVRDVRHVKGLKKNLLSYGLLDNNASKIETRKGIMKVFHGALVVLKGEKIAINLYMLKGETLLEAEASVASCSSDYAMLWHQKIIHMSEQGMKVLVEQKLLPGLTNVTLPLCEHCITSKQHRLKFNTSNSRGKSVLELVHSDVWKAPVTSLGGAKYFVSFIDDYSMRCWVYHIKKKSDVFSTFKIFKERMHQKTVHSGEHSSKKWSGRADEHNLVRKNKSNVEGCRPRKIILGRSSQYRLLYGELSSINCNRAEDTNGDVDWKPIGNKWVFKIKRNGDDQVERYRARLVVKGYAQKECIDFNEIFSHVVLLTTVRVVLAMCATLNLHLEKLDVKTTFLHGNLEEEIYMLQPEGFEEKEKKNLVCRLNKSLYGLNQAPRYWYKRFDSFIMCLGYNRLNANLCAYFKRSGDNDFVILLLYVDDMLVAGPNKDHIEELKAQLAREFEMKDLGSTNKILGMQIHRDRRDLDKSKSTTGYVFKVADGAVSWVSKLQLVVATSTTEAEYVAATQASKEAIWLKMLLEELGHNQETKHIRVQYHFIREKVEEGTVDMQKIHTKDDIADFMTKAINADKFTWCQKRKQRDVLMAKNSHQNQKNGADNENSDSPIAAKPATKLKRTRKTAPRHSPPQRSSTYRGVTRHRWTGRFEAHLWDKNCWNESQNKKGRQGAYTDEEAAAHAYDLAALKYWGHDTILNFPLSTYENELKEMEGQSREEYIGSLRRKSSGFARGVSKYRGVARHHHNGRWEARIGRVFGNKYLYLGTYATQEEAAMAYDMAAIEHRGLNAVTNFDLSRYIDCLRSNHQSKLNDSANSQQGSNGDINSISSPKYDTESRFLIESPSNTQLLDGNDSGSSASSTPGHLLQSSKMEEMLERTSAAACPSTPPKPDVPRRIFPDDVQTYFDYQDCSSYTEDDDIIFGDLDLSAIPLFHCELDG</sequence>
<dbReference type="SUPFAM" id="SSF56672">
    <property type="entry name" value="DNA/RNA polymerases"/>
    <property type="match status" value="1"/>
</dbReference>
<dbReference type="SMART" id="SM00380">
    <property type="entry name" value="AP2"/>
    <property type="match status" value="2"/>
</dbReference>
<dbReference type="PROSITE" id="PS51032">
    <property type="entry name" value="AP2_ERF"/>
    <property type="match status" value="2"/>
</dbReference>
<dbReference type="InterPro" id="IPR001471">
    <property type="entry name" value="AP2/ERF_dom"/>
</dbReference>
<feature type="compositionally biased region" description="Polar residues" evidence="7">
    <location>
        <begin position="745"/>
        <end position="761"/>
    </location>
</feature>
<feature type="region of interest" description="Disordered" evidence="7">
    <location>
        <begin position="743"/>
        <end position="792"/>
    </location>
</feature>
<evidence type="ECO:0000259" key="8">
    <source>
        <dbReference type="PROSITE" id="PS51032"/>
    </source>
</evidence>
<dbReference type="InterPro" id="IPR036397">
    <property type="entry name" value="RNaseH_sf"/>
</dbReference>
<keyword evidence="10" id="KW-1185">Reference proteome</keyword>
<dbReference type="Gene3D" id="3.30.420.10">
    <property type="entry name" value="Ribonuclease H-like superfamily/Ribonuclease H"/>
    <property type="match status" value="1"/>
</dbReference>
<evidence type="ECO:0000256" key="2">
    <source>
        <dbReference type="ARBA" id="ARBA00022737"/>
    </source>
</evidence>
<evidence type="ECO:0000256" key="3">
    <source>
        <dbReference type="ARBA" id="ARBA00023015"/>
    </source>
</evidence>
<keyword evidence="5" id="KW-0804">Transcription</keyword>
<feature type="compositionally biased region" description="Basic residues" evidence="7">
    <location>
        <begin position="769"/>
        <end position="779"/>
    </location>
</feature>
<dbReference type="SUPFAM" id="SSF53098">
    <property type="entry name" value="Ribonuclease H-like"/>
    <property type="match status" value="1"/>
</dbReference>
<dbReference type="InterPro" id="IPR012337">
    <property type="entry name" value="RNaseH-like_sf"/>
</dbReference>
<comment type="subcellular location">
    <subcellularLocation>
        <location evidence="1">Nucleus</location>
    </subcellularLocation>
</comment>